<sequence length="45" mass="5223">MIVTRHPIDSGSPDWMRFHLPHLYPGELSVLTYRGSIAHTSAYRR</sequence>
<accession>A0A1M7IWU3</accession>
<dbReference type="STRING" id="310782.SAMN05216499_11158"/>
<dbReference type="EMBL" id="FRBI01000011">
    <property type="protein sequence ID" value="SHM45145.1"/>
    <property type="molecule type" value="Genomic_DNA"/>
</dbReference>
<evidence type="ECO:0000313" key="2">
    <source>
        <dbReference type="Proteomes" id="UP000184111"/>
    </source>
</evidence>
<keyword evidence="2" id="KW-1185">Reference proteome</keyword>
<protein>
    <submittedName>
        <fullName evidence="1">Uncharacterized protein</fullName>
    </submittedName>
</protein>
<gene>
    <name evidence="1" type="ORF">SAMN05216499_11158</name>
</gene>
<dbReference type="AlphaFoldDB" id="A0A1M7IWU3"/>
<evidence type="ECO:0000313" key="1">
    <source>
        <dbReference type="EMBL" id="SHM45145.1"/>
    </source>
</evidence>
<proteinExistence type="predicted"/>
<name>A0A1M7IWU3_9ACTN</name>
<organism evidence="1 2">
    <name type="scientific">Actinacidiphila paucisporea</name>
    <dbReference type="NCBI Taxonomy" id="310782"/>
    <lineage>
        <taxon>Bacteria</taxon>
        <taxon>Bacillati</taxon>
        <taxon>Actinomycetota</taxon>
        <taxon>Actinomycetes</taxon>
        <taxon>Kitasatosporales</taxon>
        <taxon>Streptomycetaceae</taxon>
        <taxon>Actinacidiphila</taxon>
    </lineage>
</organism>
<dbReference type="Proteomes" id="UP000184111">
    <property type="component" value="Unassembled WGS sequence"/>
</dbReference>
<reference evidence="1 2" key="1">
    <citation type="submission" date="2016-11" db="EMBL/GenBank/DDBJ databases">
        <authorList>
            <person name="Jaros S."/>
            <person name="Januszkiewicz K."/>
            <person name="Wedrychowicz H."/>
        </authorList>
    </citation>
    <scope>NUCLEOTIDE SEQUENCE [LARGE SCALE GENOMIC DNA]</scope>
    <source>
        <strain evidence="1 2">CGMCC 4.2025</strain>
    </source>
</reference>